<dbReference type="InterPro" id="IPR011992">
    <property type="entry name" value="EF-hand-dom_pair"/>
</dbReference>
<dbReference type="PANTHER" id="PTHR23055:SF190">
    <property type="entry name" value="AT17667P-RELATED"/>
    <property type="match status" value="1"/>
</dbReference>
<dbReference type="InterPro" id="IPR018247">
    <property type="entry name" value="EF_Hand_1_Ca_BS"/>
</dbReference>
<keyword evidence="2" id="KW-0677">Repeat</keyword>
<dbReference type="Gene3D" id="1.10.238.10">
    <property type="entry name" value="EF-hand"/>
    <property type="match status" value="1"/>
</dbReference>
<reference evidence="5" key="1">
    <citation type="journal article" date="2023" name="Insect Mol. Biol.">
        <title>Genome sequencing provides insights into the evolution of gene families encoding plant cell wall-degrading enzymes in longhorned beetles.</title>
        <authorList>
            <person name="Shin N.R."/>
            <person name="Okamura Y."/>
            <person name="Kirsch R."/>
            <person name="Pauchet Y."/>
        </authorList>
    </citation>
    <scope>NUCLEOTIDE SEQUENCE</scope>
    <source>
        <strain evidence="5">RBIC_L_NR</strain>
    </source>
</reference>
<dbReference type="GO" id="GO:0005509">
    <property type="term" value="F:calcium ion binding"/>
    <property type="evidence" value="ECO:0007669"/>
    <property type="project" value="InterPro"/>
</dbReference>
<name>A0AAV8WUR9_9CUCU</name>
<evidence type="ECO:0000256" key="2">
    <source>
        <dbReference type="ARBA" id="ARBA00022737"/>
    </source>
</evidence>
<dbReference type="PROSITE" id="PS00018">
    <property type="entry name" value="EF_HAND_1"/>
    <property type="match status" value="1"/>
</dbReference>
<evidence type="ECO:0000313" key="6">
    <source>
        <dbReference type="Proteomes" id="UP001162156"/>
    </source>
</evidence>
<feature type="domain" description="EF-hand" evidence="4">
    <location>
        <begin position="170"/>
        <end position="205"/>
    </location>
</feature>
<keyword evidence="3" id="KW-0106">Calcium</keyword>
<accession>A0AAV8WUR9</accession>
<sequence length="233" mass="26978">MSKTKKSTKCAKSFGESIDSSMDSMEETRFKKKFQDVIYRLSKKFHFTYAEMEGLLIVYYKLQKQSKDFYSGVDKSQFRDVLHSALDMTDDYLMDRIFYALDRGPSAFISMETWAATLSLFLRGTLEEKINYCYSVYDTMGDGTLGRENLFHLLKNSLVSQGTDEEAEESAKDMIEVITKKMDIDRDGKISFNDYKQSVLRQPMLLEAFGQCLPSRTDIYTFMTTCITNMSKM</sequence>
<evidence type="ECO:0000256" key="1">
    <source>
        <dbReference type="ARBA" id="ARBA00022723"/>
    </source>
</evidence>
<keyword evidence="6" id="KW-1185">Reference proteome</keyword>
<protein>
    <recommendedName>
        <fullName evidence="4">EF-hand domain-containing protein</fullName>
    </recommendedName>
</protein>
<evidence type="ECO:0000259" key="4">
    <source>
        <dbReference type="PROSITE" id="PS50222"/>
    </source>
</evidence>
<dbReference type="Proteomes" id="UP001162156">
    <property type="component" value="Unassembled WGS sequence"/>
</dbReference>
<dbReference type="AlphaFoldDB" id="A0AAV8WUR9"/>
<comment type="caution">
    <text evidence="5">The sequence shown here is derived from an EMBL/GenBank/DDBJ whole genome shotgun (WGS) entry which is preliminary data.</text>
</comment>
<gene>
    <name evidence="5" type="ORF">NQ314_016837</name>
</gene>
<dbReference type="InterPro" id="IPR028846">
    <property type="entry name" value="Recoverin"/>
</dbReference>
<proteinExistence type="predicted"/>
<evidence type="ECO:0000256" key="3">
    <source>
        <dbReference type="ARBA" id="ARBA00022837"/>
    </source>
</evidence>
<organism evidence="5 6">
    <name type="scientific">Rhamnusium bicolor</name>
    <dbReference type="NCBI Taxonomy" id="1586634"/>
    <lineage>
        <taxon>Eukaryota</taxon>
        <taxon>Metazoa</taxon>
        <taxon>Ecdysozoa</taxon>
        <taxon>Arthropoda</taxon>
        <taxon>Hexapoda</taxon>
        <taxon>Insecta</taxon>
        <taxon>Pterygota</taxon>
        <taxon>Neoptera</taxon>
        <taxon>Endopterygota</taxon>
        <taxon>Coleoptera</taxon>
        <taxon>Polyphaga</taxon>
        <taxon>Cucujiformia</taxon>
        <taxon>Chrysomeloidea</taxon>
        <taxon>Cerambycidae</taxon>
        <taxon>Lepturinae</taxon>
        <taxon>Rhagiini</taxon>
        <taxon>Rhamnusium</taxon>
    </lineage>
</organism>
<dbReference type="PROSITE" id="PS50222">
    <property type="entry name" value="EF_HAND_2"/>
    <property type="match status" value="1"/>
</dbReference>
<keyword evidence="1" id="KW-0479">Metal-binding</keyword>
<evidence type="ECO:0000313" key="5">
    <source>
        <dbReference type="EMBL" id="KAJ8930359.1"/>
    </source>
</evidence>
<dbReference type="SUPFAM" id="SSF47473">
    <property type="entry name" value="EF-hand"/>
    <property type="match status" value="1"/>
</dbReference>
<dbReference type="InterPro" id="IPR002048">
    <property type="entry name" value="EF_hand_dom"/>
</dbReference>
<dbReference type="PANTHER" id="PTHR23055">
    <property type="entry name" value="CALCIUM BINDING PROTEINS"/>
    <property type="match status" value="1"/>
</dbReference>
<dbReference type="Pfam" id="PF13499">
    <property type="entry name" value="EF-hand_7"/>
    <property type="match status" value="1"/>
</dbReference>
<dbReference type="EMBL" id="JANEYF010004688">
    <property type="protein sequence ID" value="KAJ8930359.1"/>
    <property type="molecule type" value="Genomic_DNA"/>
</dbReference>